<dbReference type="EMBL" id="KZ293746">
    <property type="protein sequence ID" value="PBK80378.1"/>
    <property type="molecule type" value="Genomic_DNA"/>
</dbReference>
<name>A0A2H3CPP5_ARMGA</name>
<feature type="region of interest" description="Disordered" evidence="1">
    <location>
        <begin position="1"/>
        <end position="24"/>
    </location>
</feature>
<protein>
    <submittedName>
        <fullName evidence="2">Uncharacterized protein</fullName>
    </submittedName>
</protein>
<reference evidence="3" key="1">
    <citation type="journal article" date="2017" name="Nat. Ecol. Evol.">
        <title>Genome expansion and lineage-specific genetic innovations in the forest pathogenic fungi Armillaria.</title>
        <authorList>
            <person name="Sipos G."/>
            <person name="Prasanna A.N."/>
            <person name="Walter M.C."/>
            <person name="O'Connor E."/>
            <person name="Balint B."/>
            <person name="Krizsan K."/>
            <person name="Kiss B."/>
            <person name="Hess J."/>
            <person name="Varga T."/>
            <person name="Slot J."/>
            <person name="Riley R."/>
            <person name="Boka B."/>
            <person name="Rigling D."/>
            <person name="Barry K."/>
            <person name="Lee J."/>
            <person name="Mihaltcheva S."/>
            <person name="LaButti K."/>
            <person name="Lipzen A."/>
            <person name="Waldron R."/>
            <person name="Moloney N.M."/>
            <person name="Sperisen C."/>
            <person name="Kredics L."/>
            <person name="Vagvoelgyi C."/>
            <person name="Patrignani A."/>
            <person name="Fitzpatrick D."/>
            <person name="Nagy I."/>
            <person name="Doyle S."/>
            <person name="Anderson J.B."/>
            <person name="Grigoriev I.V."/>
            <person name="Gueldener U."/>
            <person name="Muensterkoetter M."/>
            <person name="Nagy L.G."/>
        </authorList>
    </citation>
    <scope>NUCLEOTIDE SEQUENCE [LARGE SCALE GENOMIC DNA]</scope>
    <source>
        <strain evidence="3">Ar21-2</strain>
    </source>
</reference>
<accession>A0A2H3CPP5</accession>
<sequence>MARGRVEDVSGSGVNGGMENKESWRRVAERRRDVIINGTECQSVVTPTGLTGNDMSARTTTCVRVVRSHRVTGNIQSPYNTVCVAERKSCRIGVGVPGSGVGGNASSSSSSRNGNRRSPSWMSHRRKEGSESERRLSSHASRRGNNTAGTVVRKSRERRARAGTGARGWKGKMPSSIFTVRGGVWGSDFGRREGGRIRT</sequence>
<gene>
    <name evidence="2" type="ORF">ARMGADRAFT_1040111</name>
</gene>
<evidence type="ECO:0000313" key="2">
    <source>
        <dbReference type="EMBL" id="PBK80378.1"/>
    </source>
</evidence>
<dbReference type="Proteomes" id="UP000217790">
    <property type="component" value="Unassembled WGS sequence"/>
</dbReference>
<keyword evidence="3" id="KW-1185">Reference proteome</keyword>
<feature type="compositionally biased region" description="Low complexity" evidence="1">
    <location>
        <begin position="104"/>
        <end position="120"/>
    </location>
</feature>
<organism evidence="2 3">
    <name type="scientific">Armillaria gallica</name>
    <name type="common">Bulbous honey fungus</name>
    <name type="synonym">Armillaria bulbosa</name>
    <dbReference type="NCBI Taxonomy" id="47427"/>
    <lineage>
        <taxon>Eukaryota</taxon>
        <taxon>Fungi</taxon>
        <taxon>Dikarya</taxon>
        <taxon>Basidiomycota</taxon>
        <taxon>Agaricomycotina</taxon>
        <taxon>Agaricomycetes</taxon>
        <taxon>Agaricomycetidae</taxon>
        <taxon>Agaricales</taxon>
        <taxon>Marasmiineae</taxon>
        <taxon>Physalacriaceae</taxon>
        <taxon>Armillaria</taxon>
    </lineage>
</organism>
<dbReference type="AlphaFoldDB" id="A0A2H3CPP5"/>
<proteinExistence type="predicted"/>
<feature type="region of interest" description="Disordered" evidence="1">
    <location>
        <begin position="94"/>
        <end position="174"/>
    </location>
</feature>
<dbReference type="InParanoid" id="A0A2H3CPP5"/>
<evidence type="ECO:0000256" key="1">
    <source>
        <dbReference type="SAM" id="MobiDB-lite"/>
    </source>
</evidence>
<evidence type="ECO:0000313" key="3">
    <source>
        <dbReference type="Proteomes" id="UP000217790"/>
    </source>
</evidence>